<proteinExistence type="predicted"/>
<dbReference type="GO" id="GO:0045174">
    <property type="term" value="F:glutathione dehydrogenase (ascorbate) activity"/>
    <property type="evidence" value="ECO:0007669"/>
    <property type="project" value="TreeGrafter"/>
</dbReference>
<dbReference type="GO" id="GO:0005737">
    <property type="term" value="C:cytoplasm"/>
    <property type="evidence" value="ECO:0007669"/>
    <property type="project" value="TreeGrafter"/>
</dbReference>
<evidence type="ECO:0000313" key="2">
    <source>
        <dbReference type="WBParaSite" id="maker-unitig_39014-snap-gene-0.2-mRNA-1"/>
    </source>
</evidence>
<protein>
    <submittedName>
        <fullName evidence="2">GST C-terminal domain-containing protein</fullName>
    </submittedName>
</protein>
<dbReference type="InterPro" id="IPR050983">
    <property type="entry name" value="GST_Omega/HSP26"/>
</dbReference>
<dbReference type="InterPro" id="IPR036282">
    <property type="entry name" value="Glutathione-S-Trfase_C_sf"/>
</dbReference>
<evidence type="ECO:0000313" key="1">
    <source>
        <dbReference type="Proteomes" id="UP000095280"/>
    </source>
</evidence>
<dbReference type="PANTHER" id="PTHR43968:SF6">
    <property type="entry name" value="GLUTATHIONE S-TRANSFERASE OMEGA"/>
    <property type="match status" value="1"/>
</dbReference>
<dbReference type="Proteomes" id="UP000095280">
    <property type="component" value="Unplaced"/>
</dbReference>
<accession>A0A1I8FMJ4</accession>
<dbReference type="GO" id="GO:0004364">
    <property type="term" value="F:glutathione transferase activity"/>
    <property type="evidence" value="ECO:0007669"/>
    <property type="project" value="TreeGrafter"/>
</dbReference>
<organism evidence="1 2">
    <name type="scientific">Macrostomum lignano</name>
    <dbReference type="NCBI Taxonomy" id="282301"/>
    <lineage>
        <taxon>Eukaryota</taxon>
        <taxon>Metazoa</taxon>
        <taxon>Spiralia</taxon>
        <taxon>Lophotrochozoa</taxon>
        <taxon>Platyhelminthes</taxon>
        <taxon>Rhabditophora</taxon>
        <taxon>Macrostomorpha</taxon>
        <taxon>Macrostomida</taxon>
        <taxon>Macrostomidae</taxon>
        <taxon>Macrostomum</taxon>
    </lineage>
</organism>
<dbReference type="Gene3D" id="3.40.30.10">
    <property type="entry name" value="Glutaredoxin"/>
    <property type="match status" value="1"/>
</dbReference>
<name>A0A1I8FMJ4_9PLAT</name>
<dbReference type="SUPFAM" id="SSF47616">
    <property type="entry name" value="GST C-terminal domain-like"/>
    <property type="match status" value="1"/>
</dbReference>
<dbReference type="Gene3D" id="1.20.1050.10">
    <property type="match status" value="1"/>
</dbReference>
<keyword evidence="1" id="KW-1185">Reference proteome</keyword>
<reference evidence="2" key="1">
    <citation type="submission" date="2016-11" db="UniProtKB">
        <authorList>
            <consortium name="WormBaseParasite"/>
        </authorList>
    </citation>
    <scope>IDENTIFICATION</scope>
</reference>
<sequence>MSNQQQPANIIFESSKTLGVWGAGAAAQAQPAHSVLHAVLPVRPAHPLVLQHKQLPHQIVNLNLVRKPDWFLAKSASGSKTRTRSRRCNPGDARKRAAMRLAVGKMGDSAEWESLTRRPNAAAGPAGRFELFWRLRPGANGRPDDLALDRAAAGRRKDAGLPAAADRFDKLLGWTSRMEGQQRAVKETRISDDVHAPSSRPYWAKEYRQAAQSRHGQAAVARMCWDETAKTHWSLGSRSRQLKPNLLTLYSMRFCPFAPSARSRPGVLQHSKLPTDCHNLNLVAQTPTGFLAQVGLAGKAAFEQLVTELESMQSTLGDSKFFAGSESVQMADLMIWPWFERLKPSCSLAGFQVPEERLKSLMSWMGRMSSSGRFWRRAEHG</sequence>
<dbReference type="PANTHER" id="PTHR43968">
    <property type="match status" value="1"/>
</dbReference>
<dbReference type="AlphaFoldDB" id="A0A1I8FMJ4"/>
<dbReference type="GO" id="GO:0006749">
    <property type="term" value="P:glutathione metabolic process"/>
    <property type="evidence" value="ECO:0007669"/>
    <property type="project" value="TreeGrafter"/>
</dbReference>
<dbReference type="WBParaSite" id="maker-unitig_39014-snap-gene-0.2-mRNA-1">
    <property type="protein sequence ID" value="maker-unitig_39014-snap-gene-0.2-mRNA-1"/>
    <property type="gene ID" value="maker-unitig_39014-snap-gene-0.2"/>
</dbReference>